<dbReference type="GO" id="GO:0008270">
    <property type="term" value="F:zinc ion binding"/>
    <property type="evidence" value="ECO:0007669"/>
    <property type="project" value="InterPro"/>
</dbReference>
<dbReference type="RefSeq" id="XP_027126755.2">
    <property type="nucleotide sequence ID" value="XM_027270954.2"/>
</dbReference>
<reference evidence="5" key="1">
    <citation type="journal article" date="2025" name="Foods">
        <title>Unveiling the Microbial Signatures of Arabica Coffee Cherries: Insights into Ripeness Specific Diversity, Functional Traits, and Implications for Quality and Safety.</title>
        <authorList>
            <consortium name="RefSeq"/>
            <person name="Tenea G.N."/>
            <person name="Cifuentes V."/>
            <person name="Reyes P."/>
            <person name="Cevallos-Vallejos M."/>
        </authorList>
    </citation>
    <scope>NUCLEOTIDE SEQUENCE [LARGE SCALE GENOMIC DNA]</scope>
</reference>
<keyword evidence="2" id="KW-0677">Repeat</keyword>
<dbReference type="InterPro" id="IPR011990">
    <property type="entry name" value="TPR-like_helical_dom_sf"/>
</dbReference>
<dbReference type="RefSeq" id="XP_027126753.2">
    <property type="nucleotide sequence ID" value="XM_027270952.2"/>
</dbReference>
<dbReference type="GeneID" id="113742925"/>
<dbReference type="GO" id="GO:0003723">
    <property type="term" value="F:RNA binding"/>
    <property type="evidence" value="ECO:0007669"/>
    <property type="project" value="InterPro"/>
</dbReference>
<dbReference type="AlphaFoldDB" id="A0A6P6XIJ4"/>
<dbReference type="Pfam" id="PF14432">
    <property type="entry name" value="DYW_deaminase"/>
    <property type="match status" value="1"/>
</dbReference>
<evidence type="ECO:0000256" key="2">
    <source>
        <dbReference type="ARBA" id="ARBA00022737"/>
    </source>
</evidence>
<evidence type="ECO:0000313" key="6">
    <source>
        <dbReference type="RefSeq" id="XP_027126751.2"/>
    </source>
</evidence>
<dbReference type="GO" id="GO:0009451">
    <property type="term" value="P:RNA modification"/>
    <property type="evidence" value="ECO:0007669"/>
    <property type="project" value="InterPro"/>
</dbReference>
<dbReference type="NCBIfam" id="TIGR00756">
    <property type="entry name" value="PPR"/>
    <property type="match status" value="3"/>
</dbReference>
<dbReference type="Pfam" id="PF01535">
    <property type="entry name" value="PPR"/>
    <property type="match status" value="2"/>
</dbReference>
<evidence type="ECO:0000313" key="7">
    <source>
        <dbReference type="RefSeq" id="XP_027126752.2"/>
    </source>
</evidence>
<evidence type="ECO:0000256" key="3">
    <source>
        <dbReference type="PROSITE-ProRule" id="PRU00708"/>
    </source>
</evidence>
<feature type="repeat" description="PPR" evidence="3">
    <location>
        <begin position="248"/>
        <end position="282"/>
    </location>
</feature>
<dbReference type="PROSITE" id="PS51375">
    <property type="entry name" value="PPR"/>
    <property type="match status" value="2"/>
</dbReference>
<dbReference type="InterPro" id="IPR046960">
    <property type="entry name" value="PPR_At4g14850-like_plant"/>
</dbReference>
<evidence type="ECO:0000259" key="4">
    <source>
        <dbReference type="Pfam" id="PF14432"/>
    </source>
</evidence>
<organism evidence="5 6">
    <name type="scientific">Coffea arabica</name>
    <name type="common">Arabian coffee</name>
    <dbReference type="NCBI Taxonomy" id="13443"/>
    <lineage>
        <taxon>Eukaryota</taxon>
        <taxon>Viridiplantae</taxon>
        <taxon>Streptophyta</taxon>
        <taxon>Embryophyta</taxon>
        <taxon>Tracheophyta</taxon>
        <taxon>Spermatophyta</taxon>
        <taxon>Magnoliopsida</taxon>
        <taxon>eudicotyledons</taxon>
        <taxon>Gunneridae</taxon>
        <taxon>Pentapetalae</taxon>
        <taxon>asterids</taxon>
        <taxon>lamiids</taxon>
        <taxon>Gentianales</taxon>
        <taxon>Rubiaceae</taxon>
        <taxon>Ixoroideae</taxon>
        <taxon>Gardenieae complex</taxon>
        <taxon>Bertiereae - Coffeeae clade</taxon>
        <taxon>Coffeeae</taxon>
        <taxon>Coffea</taxon>
    </lineage>
</organism>
<dbReference type="InterPro" id="IPR046848">
    <property type="entry name" value="E_motif"/>
</dbReference>
<keyword evidence="5" id="KW-1185">Reference proteome</keyword>
<evidence type="ECO:0000313" key="9">
    <source>
        <dbReference type="RefSeq" id="XP_027126755.2"/>
    </source>
</evidence>
<dbReference type="Pfam" id="PF20431">
    <property type="entry name" value="E_motif"/>
    <property type="match status" value="1"/>
</dbReference>
<dbReference type="InterPro" id="IPR032867">
    <property type="entry name" value="DYW_dom"/>
</dbReference>
<feature type="domain" description="DYW" evidence="4">
    <location>
        <begin position="460"/>
        <end position="552"/>
    </location>
</feature>
<sequence>MMMTRIVAGKWRFSISLLPSQLNYSATFSSRPQLLIPPAQQSYNSDTGYQTLVQILEACKSSHDLRTVIAMHAKIVKHGYGMYPSMLSLLISIYVTCQCHNLACELQKEISYRNVDIVSANLIISSFMKIGEINIAKKIFQNVPSRDVVTWNSLIGGCVKNASFQEALSTFREMLRRQIEPDGFTIASTIAACARLGALHHGKWIHSLMIEKRIELNYILSSALVDMYAKCGQINTAKEIFDGVQRTDVSIWNAMINGLAIHGLALDAIAIFSRMKGENVLPNSITFIGILTACSHCGLVEEGRKYFDLMRTLYLIQPQLEHYGAMVDLLGRAGRLEEAYGIIKEMTVEPDIVIWRALLSACRMHKNSELGEVAIEKISHLSSGDYVLMSNIYCSIKKWDSSEGVRYMMKEKGVRKCSGKSWLEFGGAIHQFNAGDKSHCEAILIDKVLESLIHRTKTEGFMSETDLVFMDVSEEEKEENLNYHSEKLAVAYGILKSSPGAEILISKNLRTCLDCHSWMKVVSKLLNRVIIVRDRIRFHRFERGTCSCRDYW</sequence>
<dbReference type="Pfam" id="PF13041">
    <property type="entry name" value="PPR_2"/>
    <property type="match status" value="2"/>
</dbReference>
<protein>
    <submittedName>
        <fullName evidence="6 7">Pentatricopeptide repeat-containing protein At5g50990 isoform X1</fullName>
    </submittedName>
</protein>
<dbReference type="InterPro" id="IPR002885">
    <property type="entry name" value="PPR_rpt"/>
</dbReference>
<evidence type="ECO:0000313" key="8">
    <source>
        <dbReference type="RefSeq" id="XP_027126753.2"/>
    </source>
</evidence>
<proteinExistence type="inferred from homology"/>
<dbReference type="PANTHER" id="PTHR47926:SF360">
    <property type="entry name" value="PENTATRICOPEPTIDE REPEAT-CONTAINING PROTEIN"/>
    <property type="match status" value="1"/>
</dbReference>
<dbReference type="Gene3D" id="1.25.40.10">
    <property type="entry name" value="Tetratricopeptide repeat domain"/>
    <property type="match status" value="2"/>
</dbReference>
<name>A0A6P6XIJ4_COFAR</name>
<reference evidence="6 7" key="2">
    <citation type="submission" date="2025-05" db="UniProtKB">
        <authorList>
            <consortium name="RefSeq"/>
        </authorList>
    </citation>
    <scope>IDENTIFICATION</scope>
    <source>
        <tissue evidence="6 7">Leaves</tissue>
    </source>
</reference>
<dbReference type="PANTHER" id="PTHR47926">
    <property type="entry name" value="PENTATRICOPEPTIDE REPEAT-CONTAINING PROTEIN"/>
    <property type="match status" value="1"/>
</dbReference>
<dbReference type="Proteomes" id="UP001652660">
    <property type="component" value="Chromosome 4e"/>
</dbReference>
<evidence type="ECO:0000256" key="1">
    <source>
        <dbReference type="ARBA" id="ARBA00006643"/>
    </source>
</evidence>
<dbReference type="OrthoDB" id="185373at2759"/>
<feature type="repeat" description="PPR" evidence="3">
    <location>
        <begin position="147"/>
        <end position="181"/>
    </location>
</feature>
<comment type="similarity">
    <text evidence="1">Belongs to the PPR family. PCMP-H subfamily.</text>
</comment>
<accession>A0A6P6XIJ4</accession>
<dbReference type="RefSeq" id="XP_027126752.2">
    <property type="nucleotide sequence ID" value="XM_027270951.2"/>
</dbReference>
<gene>
    <name evidence="6 7 8 9" type="primary">LOC113742925</name>
</gene>
<evidence type="ECO:0000313" key="5">
    <source>
        <dbReference type="Proteomes" id="UP001652660"/>
    </source>
</evidence>
<dbReference type="RefSeq" id="XP_027126751.2">
    <property type="nucleotide sequence ID" value="XM_027270950.2"/>
</dbReference>